<proteinExistence type="predicted"/>
<dbReference type="InterPro" id="IPR037213">
    <property type="entry name" value="Run_dom_sf"/>
</dbReference>
<dbReference type="EMBL" id="AP028919">
    <property type="protein sequence ID" value="BES99760.1"/>
    <property type="molecule type" value="Genomic_DNA"/>
</dbReference>
<dbReference type="InterPro" id="IPR004012">
    <property type="entry name" value="Run_dom"/>
</dbReference>
<dbReference type="PROSITE" id="PS50826">
    <property type="entry name" value="RUN"/>
    <property type="match status" value="1"/>
</dbReference>
<keyword evidence="3" id="KW-1185">Reference proteome</keyword>
<dbReference type="Gene3D" id="1.20.58.900">
    <property type="match status" value="1"/>
</dbReference>
<dbReference type="Proteomes" id="UP001307889">
    <property type="component" value="Chromosome 11"/>
</dbReference>
<organism evidence="2 3">
    <name type="scientific">Nesidiocoris tenuis</name>
    <dbReference type="NCBI Taxonomy" id="355587"/>
    <lineage>
        <taxon>Eukaryota</taxon>
        <taxon>Metazoa</taxon>
        <taxon>Ecdysozoa</taxon>
        <taxon>Arthropoda</taxon>
        <taxon>Hexapoda</taxon>
        <taxon>Insecta</taxon>
        <taxon>Pterygota</taxon>
        <taxon>Neoptera</taxon>
        <taxon>Paraneoptera</taxon>
        <taxon>Hemiptera</taxon>
        <taxon>Heteroptera</taxon>
        <taxon>Panheteroptera</taxon>
        <taxon>Cimicomorpha</taxon>
        <taxon>Miridae</taxon>
        <taxon>Dicyphina</taxon>
        <taxon>Nesidiocoris</taxon>
    </lineage>
</organism>
<name>A0ABN7B5S6_9HEMI</name>
<evidence type="ECO:0000259" key="1">
    <source>
        <dbReference type="PROSITE" id="PS50826"/>
    </source>
</evidence>
<feature type="domain" description="RUN" evidence="1">
    <location>
        <begin position="29"/>
        <end position="153"/>
    </location>
</feature>
<dbReference type="SUPFAM" id="SSF140741">
    <property type="entry name" value="RUN domain-like"/>
    <property type="match status" value="1"/>
</dbReference>
<evidence type="ECO:0000313" key="3">
    <source>
        <dbReference type="Proteomes" id="UP001307889"/>
    </source>
</evidence>
<dbReference type="SUPFAM" id="SSF50729">
    <property type="entry name" value="PH domain-like"/>
    <property type="match status" value="1"/>
</dbReference>
<evidence type="ECO:0000313" key="2">
    <source>
        <dbReference type="EMBL" id="BES99760.1"/>
    </source>
</evidence>
<reference evidence="2 3" key="1">
    <citation type="submission" date="2023-09" db="EMBL/GenBank/DDBJ databases">
        <title>Nesidiocoris tenuis whole genome shotgun sequence.</title>
        <authorList>
            <person name="Shibata T."/>
            <person name="Shimoda M."/>
            <person name="Kobayashi T."/>
            <person name="Uehara T."/>
        </authorList>
    </citation>
    <scope>NUCLEOTIDE SEQUENCE [LARGE SCALE GENOMIC DNA]</scope>
    <source>
        <strain evidence="2 3">Japan</strain>
    </source>
</reference>
<accession>A0ABN7B5S6</accession>
<gene>
    <name evidence="2" type="ORF">NTJ_12577</name>
</gene>
<dbReference type="InterPro" id="IPR053015">
    <property type="entry name" value="PH_domain-containing_M2"/>
</dbReference>
<sequence length="762" mass="84995">MRGDHDFVDADCLLRNLKNGMELLLSSEERLVGFNSLIVRSVGEILAHGLRESKYGYWHIVRDLTHPSTRQCIARALKHVTDNNRRGLFWVYYTLIEGSLDSYMQCLVTDKFVIEKNYLKNALLRDNFCATKLILLLTSLAQISIVPLDSTSSVGLNLEVLDNRPPPFDLSAFVLDSSFTSEASSTVASSPADSGVLIHGSMDAFSPVASTPVKETSWASETTLSPLEGAFSDCCLSSATEPSVVRRRKRVSFHETVIGDGPKGTVWERRSADVETMAWWRGNQTVEDRGEDALAMERGVPEGSDDPQALFDESRELAIAAHQSTPVKWKAPPAKKLIKTKPAGRLCRSHLLPLYPGPCTVPDEPPDEDGFVVVEAPLMIQVSGTQMALERLLNTSVYKIFQMVDIDGNPYICSLAKEDVYLLSVGGDKSLHLQRFSYRQMEYICVGPSSEHITFQGGIQFLLTTRGEEFCSWLQYAVAKCCRKDLDFIRITPENVFKNAFKNTKDMKVEDIIHSTWAVVCDSFNSSDLAYNDHLMFSMGKTQAFWEPAFVEISKTGFLEIRPCTKGLRALSLPLANCSSCDRSSSGRPHTFVLTFGSSRNLTIVSLAAPDDYVMSSWMQAVLIAVASCKTKANRDTIRNSSCEGHHLTVSPEIVAIVNSARDKVVSRAFLSNIAGLLTGPAYVILELDCHEIEDRASDWVLYFYCEELKNNFLNLVIELKPHLKQMIVEHKVMSCNWVRCETERNQLDAGFESILAHIKSL</sequence>
<dbReference type="PANTHER" id="PTHR46556:SF1">
    <property type="entry name" value="PLECKSTRIN HOMOLOGY DOMAIN-CONTAINING FAMILY M MEMBER 2"/>
    <property type="match status" value="1"/>
</dbReference>
<protein>
    <recommendedName>
        <fullName evidence="1">RUN domain-containing protein</fullName>
    </recommendedName>
</protein>
<dbReference type="PANTHER" id="PTHR46556">
    <property type="entry name" value="PLECKSTRIN HOMOLOGY DOMAIN-CONTAINING FAMILY M MEMBER 2"/>
    <property type="match status" value="1"/>
</dbReference>
<dbReference type="Pfam" id="PF02759">
    <property type="entry name" value="RUN"/>
    <property type="match status" value="1"/>
</dbReference>